<keyword evidence="2" id="KW-1185">Reference proteome</keyword>
<dbReference type="Proteomes" id="UP000005336">
    <property type="component" value="Unassembled WGS sequence"/>
</dbReference>
<dbReference type="STRING" id="1030841.HMPREF9370_2443"/>
<dbReference type="HOGENOM" id="CLU_3202509_0_0_4"/>
<comment type="caution">
    <text evidence="1">The sequence shown here is derived from an EMBL/GenBank/DDBJ whole genome shotgun (WGS) entry which is preliminary data.</text>
</comment>
<evidence type="ECO:0000313" key="2">
    <source>
        <dbReference type="Proteomes" id="UP000005336"/>
    </source>
</evidence>
<dbReference type="AlphaFoldDB" id="G4CTN3"/>
<gene>
    <name evidence="1" type="ORF">HMPREF9370_2443</name>
</gene>
<protein>
    <submittedName>
        <fullName evidence="1">Uncharacterized protein</fullName>
    </submittedName>
</protein>
<dbReference type="EMBL" id="AGAZ01000079">
    <property type="protein sequence ID" value="EGZ44138.1"/>
    <property type="molecule type" value="Genomic_DNA"/>
</dbReference>
<sequence length="45" mass="5255">MVRLYTLHLRVRSNSFASFQTGISHQRIKNFRFTQNPSSQQSSVV</sequence>
<accession>G4CTN3</accession>
<proteinExistence type="predicted"/>
<name>G4CTN3_9NEIS</name>
<reference evidence="1 2" key="1">
    <citation type="submission" date="2011-06" db="EMBL/GenBank/DDBJ databases">
        <authorList>
            <person name="Muzny D."/>
            <person name="Qin X."/>
            <person name="Deng J."/>
            <person name="Jiang H."/>
            <person name="Liu Y."/>
            <person name="Qu J."/>
            <person name="Song X.-Z."/>
            <person name="Zhang L."/>
            <person name="Thornton R."/>
            <person name="Coyle M."/>
            <person name="Francisco L."/>
            <person name="Jackson L."/>
            <person name="Javaid M."/>
            <person name="Korchina V."/>
            <person name="Kovar C."/>
            <person name="Mata R."/>
            <person name="Mathew T."/>
            <person name="Ngo R."/>
            <person name="Nguyen L."/>
            <person name="Nguyen N."/>
            <person name="Okwuonu G."/>
            <person name="Ongeri F."/>
            <person name="Pham C."/>
            <person name="Simmons D."/>
            <person name="Wilczek-Boney K."/>
            <person name="Hale W."/>
            <person name="Jakkamsetti A."/>
            <person name="Pham P."/>
            <person name="Ruth R."/>
            <person name="San Lucas F."/>
            <person name="Warren J."/>
            <person name="Zhang J."/>
            <person name="Zhao Z."/>
            <person name="Zhou C."/>
            <person name="Zhu D."/>
            <person name="Lee S."/>
            <person name="Bess C."/>
            <person name="Blankenburg K."/>
            <person name="Forbes L."/>
            <person name="Fu Q."/>
            <person name="Gubbala S."/>
            <person name="Hirani K."/>
            <person name="Jayaseelan J.C."/>
            <person name="Lara F."/>
            <person name="Munidasa M."/>
            <person name="Palculict T."/>
            <person name="Patil S."/>
            <person name="Pu L.-L."/>
            <person name="Saada N."/>
            <person name="Tang L."/>
            <person name="Weissenberger G."/>
            <person name="Zhu Y."/>
            <person name="Hemphill L."/>
            <person name="Shang Y."/>
            <person name="Youmans B."/>
            <person name="Ayvaz T."/>
            <person name="Ross M."/>
            <person name="Santibanez J."/>
            <person name="Aqrawi P."/>
            <person name="Gross S."/>
            <person name="Joshi V."/>
            <person name="Fowler G."/>
            <person name="Nazareth L."/>
            <person name="Reid J."/>
            <person name="Worley K."/>
            <person name="Petrosino J."/>
            <person name="Highlander S."/>
            <person name="Gibbs R."/>
        </authorList>
    </citation>
    <scope>NUCLEOTIDE SEQUENCE [LARGE SCALE GENOMIC DNA]</scope>
    <source>
        <strain evidence="1 2">9715</strain>
    </source>
</reference>
<dbReference type="PATRIC" id="fig|1030841.3.peg.2432"/>
<organism evidence="1 2">
    <name type="scientific">Neisseria wadsworthii 9715</name>
    <dbReference type="NCBI Taxonomy" id="1030841"/>
    <lineage>
        <taxon>Bacteria</taxon>
        <taxon>Pseudomonadati</taxon>
        <taxon>Pseudomonadota</taxon>
        <taxon>Betaproteobacteria</taxon>
        <taxon>Neisseriales</taxon>
        <taxon>Neisseriaceae</taxon>
        <taxon>Neisseria</taxon>
    </lineage>
</organism>
<evidence type="ECO:0000313" key="1">
    <source>
        <dbReference type="EMBL" id="EGZ44138.1"/>
    </source>
</evidence>